<dbReference type="CDD" id="cd13953">
    <property type="entry name" value="7tm_classC_mGluR-like"/>
    <property type="match status" value="1"/>
</dbReference>
<proteinExistence type="predicted"/>
<dbReference type="EMBL" id="GAKP01004201">
    <property type="protein sequence ID" value="JAC54751.1"/>
    <property type="molecule type" value="Transcribed_RNA"/>
</dbReference>
<accession>A0A034WGS3</accession>
<evidence type="ECO:0000256" key="2">
    <source>
        <dbReference type="ARBA" id="ARBA00022692"/>
    </source>
</evidence>
<reference evidence="9" key="1">
    <citation type="journal article" date="2014" name="BMC Genomics">
        <title>Characterizing the developmental transcriptome of the oriental fruit fly, Bactrocera dorsalis (Diptera: Tephritidae) through comparative genomic analysis with Drosophila melanogaster utilizing modENCODE datasets.</title>
        <authorList>
            <person name="Geib S.M."/>
            <person name="Calla B."/>
            <person name="Hall B."/>
            <person name="Hou S."/>
            <person name="Manoukis N.C."/>
        </authorList>
    </citation>
    <scope>NUCLEOTIDE SEQUENCE</scope>
    <source>
        <strain evidence="9">Punador</strain>
    </source>
</reference>
<dbReference type="OrthoDB" id="9880600at2759"/>
<feature type="transmembrane region" description="Helical" evidence="7">
    <location>
        <begin position="652"/>
        <end position="672"/>
    </location>
</feature>
<feature type="region of interest" description="Disordered" evidence="6">
    <location>
        <begin position="781"/>
        <end position="802"/>
    </location>
</feature>
<feature type="transmembrane region" description="Helical" evidence="7">
    <location>
        <begin position="621"/>
        <end position="646"/>
    </location>
</feature>
<dbReference type="GO" id="GO:0016020">
    <property type="term" value="C:membrane"/>
    <property type="evidence" value="ECO:0007669"/>
    <property type="project" value="UniProtKB-SubCell"/>
</dbReference>
<dbReference type="GO" id="GO:0004930">
    <property type="term" value="F:G protein-coupled receptor activity"/>
    <property type="evidence" value="ECO:0007669"/>
    <property type="project" value="InterPro"/>
</dbReference>
<keyword evidence="5" id="KW-0325">Glycoprotein</keyword>
<dbReference type="Pfam" id="PF00003">
    <property type="entry name" value="7tm_3"/>
    <property type="match status" value="2"/>
</dbReference>
<evidence type="ECO:0000256" key="7">
    <source>
        <dbReference type="SAM" id="Phobius"/>
    </source>
</evidence>
<feature type="transmembrane region" description="Helical" evidence="7">
    <location>
        <begin position="381"/>
        <end position="405"/>
    </location>
</feature>
<evidence type="ECO:0000256" key="1">
    <source>
        <dbReference type="ARBA" id="ARBA00004141"/>
    </source>
</evidence>
<dbReference type="AlphaFoldDB" id="A0A034WGS3"/>
<evidence type="ECO:0000256" key="6">
    <source>
        <dbReference type="SAM" id="MobiDB-lite"/>
    </source>
</evidence>
<evidence type="ECO:0000256" key="4">
    <source>
        <dbReference type="ARBA" id="ARBA00023136"/>
    </source>
</evidence>
<keyword evidence="3 7" id="KW-1133">Transmembrane helix</keyword>
<feature type="transmembrane region" description="Helical" evidence="7">
    <location>
        <begin position="417"/>
        <end position="439"/>
    </location>
</feature>
<dbReference type="InterPro" id="IPR050726">
    <property type="entry name" value="mGluR"/>
</dbReference>
<keyword evidence="2 7" id="KW-0812">Transmembrane</keyword>
<comment type="subcellular location">
    <subcellularLocation>
        <location evidence="1">Membrane</location>
        <topology evidence="1">Multi-pass membrane protein</topology>
    </subcellularLocation>
</comment>
<evidence type="ECO:0000256" key="3">
    <source>
        <dbReference type="ARBA" id="ARBA00022989"/>
    </source>
</evidence>
<evidence type="ECO:0000259" key="8">
    <source>
        <dbReference type="PROSITE" id="PS50259"/>
    </source>
</evidence>
<dbReference type="InterPro" id="IPR017978">
    <property type="entry name" value="GPCR_3_C"/>
</dbReference>
<feature type="transmembrane region" description="Helical" evidence="7">
    <location>
        <begin position="590"/>
        <end position="609"/>
    </location>
</feature>
<name>A0A034WGS3_BACDO</name>
<sequence>MYATDATTDCVCAQQQLGMLRRVARSLDGCQHENLSEKPTSSAYVNVPKENVCKTARHAIKKKVTSRQTVETTKLKMTHAIKVVPQGGSWQRAIWPMTLLCWCFIILGSAPANGLNYVDDTTASAELNTQAGARAMGLYGAREPRFGDRLLPLRKKAGAIVNVAAPSQRQVNSILSKSNYVVSYASANTNNAATSAKVTARAANTNTTAEVNVARNNKVDVSVSVEPKTDLYTMEVHQADYTAAPVSAERRGKQLSRREDTNIGGLLLDSTTFSSKDTNISKADRLVVMSTEFFVVPTSTPLPSNAYPTRAPTRTGAKAAVLPDYIQPPPGGVPTAGPRSVLIVAPRPLNTSNAANSVSAGLPPSIVPTHLPFTGLRKEPWVVPVLVLAALTMLMMTAFEIFVLFKAWRTSPSRRHLFLGQMLLLGLFACAGLGAVLTAQPSLLSCGAIRFGVGVAYALVFAALLVKCVFLISLNGGVYLPAPYQGLLLLFAVLIQVAIGTQWLLTQPPEIYTQSVPILGNSLLAPTVASSSATSAAHTFAALFQPHSATANNGPSAAALGSSLGSDLYARITAAGTMLIPLCKTQFSELLFSLIYIVFLIVFVAVLAIKSRGIRDNYREATYIGLAIGGAIPIWLGWMLCGLAVADRHKDACIAFGLIATSATVFLVMFMPKGRQLAAMGKEGLYVEDREEQFSSLSRAGSGYSPSFFHFKPIKYGVMGGGMQNSATNTGNGASMKHCSNGLGGGGGDRVALVTAAPPSYTRMYHYFPAHLSAHPFCFYPQPPPPPPPPPIPPPTLTQLPSPPTLKQLGNSLSSMTQAHIAQTLRYPGLFIRPDETNLYTTLEPTLSSNPNVYFQRGGAVHPGMMY</sequence>
<gene>
    <name evidence="9" type="primary">GRM</name>
</gene>
<keyword evidence="4 7" id="KW-0472">Membrane</keyword>
<feature type="transmembrane region" description="Helical" evidence="7">
    <location>
        <begin position="451"/>
        <end position="474"/>
    </location>
</feature>
<organism evidence="9">
    <name type="scientific">Bactrocera dorsalis</name>
    <name type="common">Oriental fruit fly</name>
    <name type="synonym">Dacus dorsalis</name>
    <dbReference type="NCBI Taxonomy" id="27457"/>
    <lineage>
        <taxon>Eukaryota</taxon>
        <taxon>Metazoa</taxon>
        <taxon>Ecdysozoa</taxon>
        <taxon>Arthropoda</taxon>
        <taxon>Hexapoda</taxon>
        <taxon>Insecta</taxon>
        <taxon>Pterygota</taxon>
        <taxon>Neoptera</taxon>
        <taxon>Endopterygota</taxon>
        <taxon>Diptera</taxon>
        <taxon>Brachycera</taxon>
        <taxon>Muscomorpha</taxon>
        <taxon>Tephritoidea</taxon>
        <taxon>Tephritidae</taxon>
        <taxon>Bactrocera</taxon>
        <taxon>Bactrocera</taxon>
    </lineage>
</organism>
<protein>
    <submittedName>
        <fullName evidence="9">Metabotropic glutamate receptor</fullName>
    </submittedName>
</protein>
<evidence type="ECO:0000256" key="5">
    <source>
        <dbReference type="ARBA" id="ARBA00023180"/>
    </source>
</evidence>
<feature type="transmembrane region" description="Helical" evidence="7">
    <location>
        <begin position="486"/>
        <end position="505"/>
    </location>
</feature>
<evidence type="ECO:0000313" key="9">
    <source>
        <dbReference type="EMBL" id="JAC54751.1"/>
    </source>
</evidence>
<keyword evidence="9" id="KW-0675">Receptor</keyword>
<dbReference type="PROSITE" id="PS50259">
    <property type="entry name" value="G_PROTEIN_RECEP_F3_4"/>
    <property type="match status" value="1"/>
</dbReference>
<dbReference type="PANTHER" id="PTHR24060">
    <property type="entry name" value="METABOTROPIC GLUTAMATE RECEPTOR"/>
    <property type="match status" value="1"/>
</dbReference>
<feature type="domain" description="G-protein coupled receptors family 3 profile" evidence="8">
    <location>
        <begin position="419"/>
        <end position="673"/>
    </location>
</feature>